<name>A0A1N7N1H9_9GAMM</name>
<reference evidence="2" key="1">
    <citation type="submission" date="2017-01" db="EMBL/GenBank/DDBJ databases">
        <authorList>
            <person name="Varghese N."/>
            <person name="Submissions S."/>
        </authorList>
    </citation>
    <scope>NUCLEOTIDE SEQUENCE [LARGE SCALE GENOMIC DNA]</scope>
    <source>
        <strain evidence="2">DSM 24913</strain>
    </source>
</reference>
<dbReference type="STRING" id="484498.SAMN05421686_106118"/>
<sequence>MLNWLPEHIQKPVASIPTTGTPHSLVRRSADVLALLIRDALLAGDHESAFALAGVRDVLNGLSKPTDPLRRRAESDAYDFIADYTESQAEVGVRGQALADLKLVADVLAATDIARKQEAASGQLCSFARVEEIIGNLYAKSND</sequence>
<proteinExistence type="predicted"/>
<protein>
    <submittedName>
        <fullName evidence="1">Uncharacterized protein</fullName>
    </submittedName>
</protein>
<dbReference type="AlphaFoldDB" id="A0A1N7N1H9"/>
<evidence type="ECO:0000313" key="2">
    <source>
        <dbReference type="Proteomes" id="UP000185639"/>
    </source>
</evidence>
<organism evidence="1 2">
    <name type="scientific">Thalassolituus maritimus</name>
    <dbReference type="NCBI Taxonomy" id="484498"/>
    <lineage>
        <taxon>Bacteria</taxon>
        <taxon>Pseudomonadati</taxon>
        <taxon>Pseudomonadota</taxon>
        <taxon>Gammaproteobacteria</taxon>
        <taxon>Oceanospirillales</taxon>
        <taxon>Oceanospirillaceae</taxon>
        <taxon>Thalassolituus</taxon>
    </lineage>
</organism>
<accession>A0A1N7N1H9</accession>
<keyword evidence="2" id="KW-1185">Reference proteome</keyword>
<dbReference type="Proteomes" id="UP000185639">
    <property type="component" value="Unassembled WGS sequence"/>
</dbReference>
<dbReference type="RefSeq" id="WP_076515987.1">
    <property type="nucleotide sequence ID" value="NZ_FTOH01000006.1"/>
</dbReference>
<dbReference type="OrthoDB" id="10004828at2"/>
<evidence type="ECO:0000313" key="1">
    <source>
        <dbReference type="EMBL" id="SIS92210.1"/>
    </source>
</evidence>
<gene>
    <name evidence="1" type="ORF">SAMN05421686_106118</name>
</gene>
<dbReference type="EMBL" id="FTOH01000006">
    <property type="protein sequence ID" value="SIS92210.1"/>
    <property type="molecule type" value="Genomic_DNA"/>
</dbReference>